<dbReference type="Proteomes" id="UP000469505">
    <property type="component" value="Unassembled WGS sequence"/>
</dbReference>
<gene>
    <name evidence="1" type="ORF">GM543_14620</name>
</gene>
<feature type="non-terminal residue" evidence="1">
    <location>
        <position position="1"/>
    </location>
</feature>
<comment type="caution">
    <text evidence="1">The sequence shown here is derived from an EMBL/GenBank/DDBJ whole genome shotgun (WGS) entry which is preliminary data.</text>
</comment>
<proteinExistence type="predicted"/>
<evidence type="ECO:0000313" key="1">
    <source>
        <dbReference type="EMBL" id="MTV88683.1"/>
    </source>
</evidence>
<dbReference type="EMBL" id="WNHX01001025">
    <property type="protein sequence ID" value="MTV88683.1"/>
    <property type="molecule type" value="Genomic_DNA"/>
</dbReference>
<name>A0A6I3U6T9_STREE</name>
<accession>A0A6I3U6T9</accession>
<sequence length="21" mass="2390">SVTVYEENFVISFKSGIELEV</sequence>
<organism evidence="1 2">
    <name type="scientific">Streptococcus pneumoniae</name>
    <dbReference type="NCBI Taxonomy" id="1313"/>
    <lineage>
        <taxon>Bacteria</taxon>
        <taxon>Bacillati</taxon>
        <taxon>Bacillota</taxon>
        <taxon>Bacilli</taxon>
        <taxon>Lactobacillales</taxon>
        <taxon>Streptococcaceae</taxon>
        <taxon>Streptococcus</taxon>
    </lineage>
</organism>
<reference evidence="1 2" key="1">
    <citation type="submission" date="2019-11" db="EMBL/GenBank/DDBJ databases">
        <title>Growth characteristics of pneumococcus vary with the chemical composition of the capsule and with environmental conditions.</title>
        <authorList>
            <person name="Tothpal A."/>
            <person name="Desobry K."/>
            <person name="Joshi S."/>
            <person name="Wyllie A.L."/>
            <person name="Weinberger D.M."/>
        </authorList>
    </citation>
    <scope>NUCLEOTIDE SEQUENCE [LARGE SCALE GENOMIC DNA]</scope>
    <source>
        <strain evidence="2">pnumococcus35B</strain>
    </source>
</reference>
<evidence type="ECO:0000313" key="2">
    <source>
        <dbReference type="Proteomes" id="UP000469505"/>
    </source>
</evidence>
<dbReference type="AlphaFoldDB" id="A0A6I3U6T9"/>
<protein>
    <submittedName>
        <fullName evidence="1">DNA recombinase</fullName>
    </submittedName>
</protein>